<gene>
    <name evidence="2" type="ORF">DILT_LOCUS3975</name>
</gene>
<evidence type="ECO:0000313" key="2">
    <source>
        <dbReference type="EMBL" id="VDK87162.1"/>
    </source>
</evidence>
<organism evidence="2 3">
    <name type="scientific">Dibothriocephalus latus</name>
    <name type="common">Fish tapeworm</name>
    <name type="synonym">Diphyllobothrium latum</name>
    <dbReference type="NCBI Taxonomy" id="60516"/>
    <lineage>
        <taxon>Eukaryota</taxon>
        <taxon>Metazoa</taxon>
        <taxon>Spiralia</taxon>
        <taxon>Lophotrochozoa</taxon>
        <taxon>Platyhelminthes</taxon>
        <taxon>Cestoda</taxon>
        <taxon>Eucestoda</taxon>
        <taxon>Diphyllobothriidea</taxon>
        <taxon>Diphyllobothriidae</taxon>
        <taxon>Dibothriocephalus</taxon>
    </lineage>
</organism>
<proteinExistence type="predicted"/>
<protein>
    <submittedName>
        <fullName evidence="2">Uncharacterized protein</fullName>
    </submittedName>
</protein>
<evidence type="ECO:0000313" key="3">
    <source>
        <dbReference type="Proteomes" id="UP000281553"/>
    </source>
</evidence>
<dbReference type="EMBL" id="UYRU01044600">
    <property type="protein sequence ID" value="VDK87162.1"/>
    <property type="molecule type" value="Genomic_DNA"/>
</dbReference>
<accession>A0A3P6TG94</accession>
<evidence type="ECO:0000256" key="1">
    <source>
        <dbReference type="SAM" id="MobiDB-lite"/>
    </source>
</evidence>
<keyword evidence="3" id="KW-1185">Reference proteome</keyword>
<dbReference type="Proteomes" id="UP000281553">
    <property type="component" value="Unassembled WGS sequence"/>
</dbReference>
<reference evidence="2 3" key="1">
    <citation type="submission" date="2018-11" db="EMBL/GenBank/DDBJ databases">
        <authorList>
            <consortium name="Pathogen Informatics"/>
        </authorList>
    </citation>
    <scope>NUCLEOTIDE SEQUENCE [LARGE SCALE GENOMIC DNA]</scope>
</reference>
<feature type="region of interest" description="Disordered" evidence="1">
    <location>
        <begin position="64"/>
        <end position="99"/>
    </location>
</feature>
<dbReference type="AlphaFoldDB" id="A0A3P6TG94"/>
<name>A0A3P6TG94_DIBLA</name>
<sequence>MDVKEALRLICKVPLSYSKFFGQRLLATAEVAAIRLRRPVLCAQKNFVAALQLPWTKLANRTVHGGPLASVTGPRRDEQVPNPTTHTLSPVLEAGPSRD</sequence>